<dbReference type="RefSeq" id="WP_315623602.1">
    <property type="nucleotide sequence ID" value="NZ_JAUHMF010000001.1"/>
</dbReference>
<evidence type="ECO:0000313" key="3">
    <source>
        <dbReference type="Proteomes" id="UP001254165"/>
    </source>
</evidence>
<accession>A0ABU3NJB5</accession>
<protein>
    <submittedName>
        <fullName evidence="2">Alpha/beta hydrolase</fullName>
    </submittedName>
</protein>
<dbReference type="EMBL" id="JAUHMF010000001">
    <property type="protein sequence ID" value="MDT8896951.1"/>
    <property type="molecule type" value="Genomic_DNA"/>
</dbReference>
<reference evidence="2 3" key="1">
    <citation type="submission" date="2023-07" db="EMBL/GenBank/DDBJ databases">
        <title>Novel species of Thermanaerothrix with wide hydrolytic capabilities.</title>
        <authorList>
            <person name="Zayulina K.S."/>
            <person name="Podosokorskaya O.A."/>
            <person name="Elcheninov A.G."/>
        </authorList>
    </citation>
    <scope>NUCLEOTIDE SEQUENCE [LARGE SCALE GENOMIC DNA]</scope>
    <source>
        <strain evidence="2 3">4228-RoL</strain>
    </source>
</reference>
<dbReference type="Gene3D" id="3.40.50.1820">
    <property type="entry name" value="alpha/beta hydrolase"/>
    <property type="match status" value="1"/>
</dbReference>
<dbReference type="InterPro" id="IPR022742">
    <property type="entry name" value="Hydrolase_4"/>
</dbReference>
<dbReference type="SUPFAM" id="SSF53474">
    <property type="entry name" value="alpha/beta-Hydrolases"/>
    <property type="match status" value="1"/>
</dbReference>
<organism evidence="2 3">
    <name type="scientific">Thermanaerothrix solaris</name>
    <dbReference type="NCBI Taxonomy" id="3058434"/>
    <lineage>
        <taxon>Bacteria</taxon>
        <taxon>Bacillati</taxon>
        <taxon>Chloroflexota</taxon>
        <taxon>Anaerolineae</taxon>
        <taxon>Anaerolineales</taxon>
        <taxon>Anaerolineaceae</taxon>
        <taxon>Thermanaerothrix</taxon>
    </lineage>
</organism>
<comment type="caution">
    <text evidence="2">The sequence shown here is derived from an EMBL/GenBank/DDBJ whole genome shotgun (WGS) entry which is preliminary data.</text>
</comment>
<keyword evidence="3" id="KW-1185">Reference proteome</keyword>
<keyword evidence="2" id="KW-0378">Hydrolase</keyword>
<gene>
    <name evidence="2" type="ORF">QYE77_01645</name>
</gene>
<feature type="domain" description="Serine aminopeptidase S33" evidence="1">
    <location>
        <begin position="2"/>
        <end position="70"/>
    </location>
</feature>
<sequence>MRAASQLLKLQQLARKHAPAITQPVLIFQGRQDKTIDPMGAEHLFQALGSAQKHLVWLENSRHCVMIDHDFEQVANLSLEFIHQHSA</sequence>
<dbReference type="GO" id="GO:0016787">
    <property type="term" value="F:hydrolase activity"/>
    <property type="evidence" value="ECO:0007669"/>
    <property type="project" value="UniProtKB-KW"/>
</dbReference>
<proteinExistence type="predicted"/>
<name>A0ABU3NJB5_9CHLR</name>
<evidence type="ECO:0000313" key="2">
    <source>
        <dbReference type="EMBL" id="MDT8896951.1"/>
    </source>
</evidence>
<dbReference type="Pfam" id="PF12146">
    <property type="entry name" value="Hydrolase_4"/>
    <property type="match status" value="1"/>
</dbReference>
<dbReference type="Proteomes" id="UP001254165">
    <property type="component" value="Unassembled WGS sequence"/>
</dbReference>
<evidence type="ECO:0000259" key="1">
    <source>
        <dbReference type="Pfam" id="PF12146"/>
    </source>
</evidence>
<dbReference type="InterPro" id="IPR029058">
    <property type="entry name" value="AB_hydrolase_fold"/>
</dbReference>